<feature type="transmembrane region" description="Helical" evidence="1">
    <location>
        <begin position="6"/>
        <end position="25"/>
    </location>
</feature>
<evidence type="ECO:0000313" key="3">
    <source>
        <dbReference type="Proteomes" id="UP000238322"/>
    </source>
</evidence>
<comment type="caution">
    <text evidence="2">The sequence shown here is derived from an EMBL/GenBank/DDBJ whole genome shotgun (WGS) entry which is preliminary data.</text>
</comment>
<keyword evidence="1" id="KW-1133">Transmembrane helix</keyword>
<keyword evidence="1" id="KW-0472">Membrane</keyword>
<evidence type="ECO:0000256" key="1">
    <source>
        <dbReference type="SAM" id="Phobius"/>
    </source>
</evidence>
<protein>
    <recommendedName>
        <fullName evidence="4">DUF3301 domain-containing protein</fullName>
    </recommendedName>
</protein>
<dbReference type="RefSeq" id="WP_105330218.1">
    <property type="nucleotide sequence ID" value="NZ_PUHY01000010.1"/>
</dbReference>
<dbReference type="AlphaFoldDB" id="A0A2S8FQQ5"/>
<organism evidence="2 3">
    <name type="scientific">Blastopirellula marina</name>
    <dbReference type="NCBI Taxonomy" id="124"/>
    <lineage>
        <taxon>Bacteria</taxon>
        <taxon>Pseudomonadati</taxon>
        <taxon>Planctomycetota</taxon>
        <taxon>Planctomycetia</taxon>
        <taxon>Pirellulales</taxon>
        <taxon>Pirellulaceae</taxon>
        <taxon>Blastopirellula</taxon>
    </lineage>
</organism>
<sequence>MNGPESIFGLFVGLIFFALIIRLVAGGLDRERVRQYFRSRGEELLEMHWSPFGPGWFGEKNDRIYSVQFRDRDGNMHAGHVKTSLMSGVYVTNDHIVGQDEIASASHSTVDLLQPKRETVEQEKARLRKRLAELEAQSDHHG</sequence>
<dbReference type="OrthoDB" id="289234at2"/>
<evidence type="ECO:0000313" key="2">
    <source>
        <dbReference type="EMBL" id="PQO34487.1"/>
    </source>
</evidence>
<name>A0A2S8FQQ5_9BACT</name>
<proteinExistence type="predicted"/>
<gene>
    <name evidence="2" type="ORF">C5Y83_13285</name>
</gene>
<dbReference type="Proteomes" id="UP000238322">
    <property type="component" value="Unassembled WGS sequence"/>
</dbReference>
<evidence type="ECO:0008006" key="4">
    <source>
        <dbReference type="Google" id="ProtNLM"/>
    </source>
</evidence>
<accession>A0A2S8FQQ5</accession>
<keyword evidence="1" id="KW-0812">Transmembrane</keyword>
<dbReference type="EMBL" id="PUHY01000010">
    <property type="protein sequence ID" value="PQO34487.1"/>
    <property type="molecule type" value="Genomic_DNA"/>
</dbReference>
<reference evidence="2 3" key="1">
    <citation type="submission" date="2018-02" db="EMBL/GenBank/DDBJ databases">
        <title>Comparative genomes isolates from brazilian mangrove.</title>
        <authorList>
            <person name="Araujo J.E."/>
            <person name="Taketani R.G."/>
            <person name="Silva M.C.P."/>
            <person name="Loureco M.V."/>
            <person name="Andreote F.D."/>
        </authorList>
    </citation>
    <scope>NUCLEOTIDE SEQUENCE [LARGE SCALE GENOMIC DNA]</scope>
    <source>
        <strain evidence="2 3">Hex-1 MGV</strain>
    </source>
</reference>